<keyword evidence="3" id="KW-0012">Acyltransferase</keyword>
<evidence type="ECO:0000256" key="1">
    <source>
        <dbReference type="ARBA" id="ARBA00023251"/>
    </source>
</evidence>
<evidence type="ECO:0000259" key="2">
    <source>
        <dbReference type="PROSITE" id="PS51186"/>
    </source>
</evidence>
<keyword evidence="1" id="KW-0046">Antibiotic resistance</keyword>
<dbReference type="PROSITE" id="PS51186">
    <property type="entry name" value="GNAT"/>
    <property type="match status" value="1"/>
</dbReference>
<comment type="caution">
    <text evidence="3">The sequence shown here is derived from an EMBL/GenBank/DDBJ whole genome shotgun (WGS) entry which is preliminary data.</text>
</comment>
<dbReference type="Proteomes" id="UP001343257">
    <property type="component" value="Unassembled WGS sequence"/>
</dbReference>
<proteinExistence type="predicted"/>
<dbReference type="InterPro" id="IPR016181">
    <property type="entry name" value="Acyl_CoA_acyltransferase"/>
</dbReference>
<name>A0ABU6PLL2_9BACL</name>
<evidence type="ECO:0000313" key="3">
    <source>
        <dbReference type="EMBL" id="MED5015758.1"/>
    </source>
</evidence>
<dbReference type="InterPro" id="IPR000182">
    <property type="entry name" value="GNAT_dom"/>
</dbReference>
<reference evidence="3 4" key="1">
    <citation type="submission" date="2023-03" db="EMBL/GenBank/DDBJ databases">
        <title>Bacillus Genome Sequencing.</title>
        <authorList>
            <person name="Dunlap C."/>
        </authorList>
    </citation>
    <scope>NUCLEOTIDE SEQUENCE [LARGE SCALE GENOMIC DNA]</scope>
    <source>
        <strain evidence="3 4">NRS-52</strain>
    </source>
</reference>
<organism evidence="3 4">
    <name type="scientific">Paenibacillus chibensis</name>
    <dbReference type="NCBI Taxonomy" id="59846"/>
    <lineage>
        <taxon>Bacteria</taxon>
        <taxon>Bacillati</taxon>
        <taxon>Bacillota</taxon>
        <taxon>Bacilli</taxon>
        <taxon>Bacillales</taxon>
        <taxon>Paenibacillaceae</taxon>
        <taxon>Paenibacillus</taxon>
    </lineage>
</organism>
<accession>A0ABU6PLL2</accession>
<dbReference type="EC" id="2.3.1.-" evidence="3"/>
<keyword evidence="4" id="KW-1185">Reference proteome</keyword>
<protein>
    <submittedName>
        <fullName evidence="3">GNAT family N-acetyltransferase</fullName>
        <ecNumber evidence="3">2.3.1.-</ecNumber>
    </submittedName>
</protein>
<dbReference type="SUPFAM" id="SSF55729">
    <property type="entry name" value="Acyl-CoA N-acyltransferases (Nat)"/>
    <property type="match status" value="1"/>
</dbReference>
<dbReference type="Gene3D" id="3.40.630.30">
    <property type="match status" value="1"/>
</dbReference>
<feature type="domain" description="N-acetyltransferase" evidence="2">
    <location>
        <begin position="9"/>
        <end position="175"/>
    </location>
</feature>
<evidence type="ECO:0000313" key="4">
    <source>
        <dbReference type="Proteomes" id="UP001343257"/>
    </source>
</evidence>
<keyword evidence="3" id="KW-0808">Transferase</keyword>
<dbReference type="Pfam" id="PF13523">
    <property type="entry name" value="Acetyltransf_8"/>
    <property type="match status" value="1"/>
</dbReference>
<gene>
    <name evidence="3" type="ORF">P9847_00385</name>
</gene>
<dbReference type="PANTHER" id="PTHR31438">
    <property type="entry name" value="LYSINE N-ACYLTRANSFERASE C17G9.06C-RELATED"/>
    <property type="match status" value="1"/>
</dbReference>
<dbReference type="EMBL" id="JARTLD010000001">
    <property type="protein sequence ID" value="MED5015758.1"/>
    <property type="molecule type" value="Genomic_DNA"/>
</dbReference>
<dbReference type="PANTHER" id="PTHR31438:SF1">
    <property type="entry name" value="LYSINE N-ACYLTRANSFERASE C17G9.06C-RELATED"/>
    <property type="match status" value="1"/>
</dbReference>
<dbReference type="RefSeq" id="WP_328274446.1">
    <property type="nucleotide sequence ID" value="NZ_JARTLD010000001.1"/>
</dbReference>
<sequence>MIRFKQDDLEVRSMEADDAVLLAKWLSNPQVLEYYEGRDRPHDLERVYEHFYREDSESIRSIVMYRDEPIGYIQYYEIDEAERELYGYAKSERIFGMDQFIGEPGFWNRGIGTRLIQSMASYLLDSLNADRIVMDPQEWNHRAIRVYEKCGFVKKKLLPQHEWHEGAYRDCWLIERSQNASCVDEA</sequence>
<dbReference type="GO" id="GO:0016746">
    <property type="term" value="F:acyltransferase activity"/>
    <property type="evidence" value="ECO:0007669"/>
    <property type="project" value="UniProtKB-KW"/>
</dbReference>